<feature type="transmembrane region" description="Helical" evidence="2">
    <location>
        <begin position="562"/>
        <end position="580"/>
    </location>
</feature>
<keyword evidence="2" id="KW-0472">Membrane</keyword>
<feature type="region of interest" description="Disordered" evidence="1">
    <location>
        <begin position="127"/>
        <end position="168"/>
    </location>
</feature>
<dbReference type="PROSITE" id="PS00889">
    <property type="entry name" value="CNMP_BINDING_2"/>
    <property type="match status" value="1"/>
</dbReference>
<accession>A0A507FES0</accession>
<dbReference type="PROSITE" id="PS50042">
    <property type="entry name" value="CNMP_BINDING_3"/>
    <property type="match status" value="1"/>
</dbReference>
<dbReference type="PANTHER" id="PTHR45689:SF5">
    <property type="entry name" value="I[[H]] CHANNEL, ISOFORM E"/>
    <property type="match status" value="1"/>
</dbReference>
<comment type="caution">
    <text evidence="4">The sequence shown here is derived from an EMBL/GenBank/DDBJ whole genome shotgun (WGS) entry which is preliminary data.</text>
</comment>
<name>A0A507FES0_9FUNG</name>
<dbReference type="InterPro" id="IPR018490">
    <property type="entry name" value="cNMP-bd_dom_sf"/>
</dbReference>
<dbReference type="GO" id="GO:0005249">
    <property type="term" value="F:voltage-gated potassium channel activity"/>
    <property type="evidence" value="ECO:0007669"/>
    <property type="project" value="TreeGrafter"/>
</dbReference>
<reference evidence="4 5" key="1">
    <citation type="journal article" date="2019" name="Sci. Rep.">
        <title>Comparative genomics of chytrid fungi reveal insights into the obligate biotrophic and pathogenic lifestyle of Synchytrium endobioticum.</title>
        <authorList>
            <person name="van de Vossenberg B.T.L.H."/>
            <person name="Warris S."/>
            <person name="Nguyen H.D.T."/>
            <person name="van Gent-Pelzer M.P.E."/>
            <person name="Joly D.L."/>
            <person name="van de Geest H.C."/>
            <person name="Bonants P.J.M."/>
            <person name="Smith D.S."/>
            <person name="Levesque C.A."/>
            <person name="van der Lee T.A.J."/>
        </authorList>
    </citation>
    <scope>NUCLEOTIDE SEQUENCE [LARGE SCALE GENOMIC DNA]</scope>
    <source>
        <strain evidence="4 5">CBS 675.73</strain>
    </source>
</reference>
<dbReference type="InterPro" id="IPR014710">
    <property type="entry name" value="RmlC-like_jellyroll"/>
</dbReference>
<feature type="region of interest" description="Disordered" evidence="1">
    <location>
        <begin position="200"/>
        <end position="221"/>
    </location>
</feature>
<feature type="transmembrane region" description="Helical" evidence="2">
    <location>
        <begin position="413"/>
        <end position="432"/>
    </location>
</feature>
<evidence type="ECO:0000313" key="4">
    <source>
        <dbReference type="EMBL" id="TPX74851.1"/>
    </source>
</evidence>
<dbReference type="CDD" id="cd00038">
    <property type="entry name" value="CAP_ED"/>
    <property type="match status" value="1"/>
</dbReference>
<evidence type="ECO:0000256" key="1">
    <source>
        <dbReference type="SAM" id="MobiDB-lite"/>
    </source>
</evidence>
<dbReference type="GO" id="GO:0035725">
    <property type="term" value="P:sodium ion transmembrane transport"/>
    <property type="evidence" value="ECO:0007669"/>
    <property type="project" value="TreeGrafter"/>
</dbReference>
<dbReference type="OrthoDB" id="2021138at2759"/>
<feature type="region of interest" description="Disordered" evidence="1">
    <location>
        <begin position="309"/>
        <end position="354"/>
    </location>
</feature>
<gene>
    <name evidence="4" type="ORF">CcCBS67573_g03884</name>
</gene>
<dbReference type="Gene3D" id="2.60.120.10">
    <property type="entry name" value="Jelly Rolls"/>
    <property type="match status" value="1"/>
</dbReference>
<feature type="transmembrane region" description="Helical" evidence="2">
    <location>
        <begin position="630"/>
        <end position="657"/>
    </location>
</feature>
<keyword evidence="5" id="KW-1185">Reference proteome</keyword>
<dbReference type="InterPro" id="IPR000595">
    <property type="entry name" value="cNMP-bd_dom"/>
</dbReference>
<feature type="compositionally biased region" description="Basic and acidic residues" evidence="1">
    <location>
        <begin position="138"/>
        <end position="151"/>
    </location>
</feature>
<dbReference type="GO" id="GO:0098855">
    <property type="term" value="C:HCN channel complex"/>
    <property type="evidence" value="ECO:0007669"/>
    <property type="project" value="TreeGrafter"/>
</dbReference>
<dbReference type="InterPro" id="IPR051413">
    <property type="entry name" value="K/Na_HCN_channel"/>
</dbReference>
<dbReference type="SMART" id="SM00100">
    <property type="entry name" value="cNMP"/>
    <property type="match status" value="1"/>
</dbReference>
<dbReference type="InterPro" id="IPR018488">
    <property type="entry name" value="cNMP-bd_CS"/>
</dbReference>
<sequence length="863" mass="97354">MNNEELHQFANDFRRLRADLIDRSNQILSMVEMALKRSAVTPVSSEQFSYLDYGIRITEGDYVRHTESSQQLPHIALFAELDKRPMARSLGASQAASLNEAGMPITLKSKKLLEPLKRSLTASQKLFARNRPAVSQGEHAESRNSLKKTESSDAAFSPPPIPHQSLMANDQPKNAALSAFAALKSQLSFVNEAMSSPTSSLFAEPPIPVPSSSDGPPVSKRRTEILAGNEPESVETWFDQTLSPKQETRFLPLNTVAIEFGDYVVPRRLHSASSSLEANASLNSLTPLASPSTSEFPRKSSFRRSISLKDSPGIIYPPHASPYQKRGSSFTPKQETPFSLVTPDPHSRGQSTKIETPKTQTPTLLEYLFLFPAYDNKGRRLTVESLAAYGKIDAVFRVNGIHPRSLFSNVWDLAMGFVMAVLVFLIPFAAAYNPSYNLFDMTMLSIATSSIFLCDSMVVFVTPQLVRSDISFFDLSEYEKARPTLPVWMLYWMKRCFLINLVTVIPFPIFFPSQLQSEFMAFIYLIRCIKLCWNFFRCPFVMRSNSYLDEVAGISISRTLPLTGGIFWFIHCNACTIYMMGSWTGFVGWSSMWPLVDSATLFETYVWTYYKAVGNMFPTSFNPWSSAEQIASFIYIIFAAIVYAIFLGAISSAVMAMNPSGRLFEQKVGELRDYIRSRDLSKETEARLLMYYETRYRGKFFEENALLSTLNDALKAEILLQNTRRLIVNVPFLKRAAGDGRDELFMGRIAAALRSINYIPGDYVTKQGDSGSDMYFIMNGKAEVYVNERHAVTLGAGAYFGEVGLIKKALRTATVQAVLPSLMYRLTYLDFHKILDDFTDMRIRIDMLAEERERMIKVEEMNR</sequence>
<feature type="transmembrane region" description="Helical" evidence="2">
    <location>
        <begin position="444"/>
        <end position="466"/>
    </location>
</feature>
<keyword evidence="2" id="KW-0812">Transmembrane</keyword>
<dbReference type="EMBL" id="QEAP01000105">
    <property type="protein sequence ID" value="TPX74851.1"/>
    <property type="molecule type" value="Genomic_DNA"/>
</dbReference>
<protein>
    <recommendedName>
        <fullName evidence="3">Cyclic nucleotide-binding domain-containing protein</fullName>
    </recommendedName>
</protein>
<feature type="domain" description="Cyclic nucleotide-binding" evidence="3">
    <location>
        <begin position="748"/>
        <end position="852"/>
    </location>
</feature>
<dbReference type="PANTHER" id="PTHR45689">
    <property type="entry name" value="I[[H]] CHANNEL, ISOFORM E"/>
    <property type="match status" value="1"/>
</dbReference>
<dbReference type="AlphaFoldDB" id="A0A507FES0"/>
<dbReference type="Proteomes" id="UP000320333">
    <property type="component" value="Unassembled WGS sequence"/>
</dbReference>
<evidence type="ECO:0000259" key="3">
    <source>
        <dbReference type="PROSITE" id="PS50042"/>
    </source>
</evidence>
<dbReference type="Pfam" id="PF00027">
    <property type="entry name" value="cNMP_binding"/>
    <property type="match status" value="1"/>
</dbReference>
<dbReference type="GO" id="GO:0003254">
    <property type="term" value="P:regulation of membrane depolarization"/>
    <property type="evidence" value="ECO:0007669"/>
    <property type="project" value="TreeGrafter"/>
</dbReference>
<organism evidence="4 5">
    <name type="scientific">Chytriomyces confervae</name>
    <dbReference type="NCBI Taxonomy" id="246404"/>
    <lineage>
        <taxon>Eukaryota</taxon>
        <taxon>Fungi</taxon>
        <taxon>Fungi incertae sedis</taxon>
        <taxon>Chytridiomycota</taxon>
        <taxon>Chytridiomycota incertae sedis</taxon>
        <taxon>Chytridiomycetes</taxon>
        <taxon>Chytridiales</taxon>
        <taxon>Chytriomycetaceae</taxon>
        <taxon>Chytriomyces</taxon>
    </lineage>
</organism>
<dbReference type="Gene3D" id="1.10.287.630">
    <property type="entry name" value="Helix hairpin bin"/>
    <property type="match status" value="1"/>
</dbReference>
<evidence type="ECO:0000313" key="5">
    <source>
        <dbReference type="Proteomes" id="UP000320333"/>
    </source>
</evidence>
<feature type="compositionally biased region" description="Polar residues" evidence="1">
    <location>
        <begin position="326"/>
        <end position="339"/>
    </location>
</feature>
<feature type="transmembrane region" description="Helical" evidence="2">
    <location>
        <begin position="486"/>
        <end position="510"/>
    </location>
</feature>
<evidence type="ECO:0000256" key="2">
    <source>
        <dbReference type="SAM" id="Phobius"/>
    </source>
</evidence>
<dbReference type="SUPFAM" id="SSF51206">
    <property type="entry name" value="cAMP-binding domain-like"/>
    <property type="match status" value="1"/>
</dbReference>
<keyword evidence="2" id="KW-1133">Transmembrane helix</keyword>
<proteinExistence type="predicted"/>